<keyword evidence="2" id="KW-0547">Nucleotide-binding</keyword>
<proteinExistence type="inferred from homology"/>
<feature type="compositionally biased region" description="Basic and acidic residues" evidence="5">
    <location>
        <begin position="282"/>
        <end position="293"/>
    </location>
</feature>
<dbReference type="InterPro" id="IPR041627">
    <property type="entry name" value="AAA_lid_6"/>
</dbReference>
<feature type="repeat" description="TPR" evidence="4">
    <location>
        <begin position="203"/>
        <end position="236"/>
    </location>
</feature>
<dbReference type="PROSITE" id="PS50005">
    <property type="entry name" value="TPR"/>
    <property type="match status" value="2"/>
</dbReference>
<protein>
    <submittedName>
        <fullName evidence="7">AAA family ATPase</fullName>
    </submittedName>
</protein>
<keyword evidence="4" id="KW-0802">TPR repeat</keyword>
<dbReference type="InterPro" id="IPR003959">
    <property type="entry name" value="ATPase_AAA_core"/>
</dbReference>
<dbReference type="KEGG" id="prv:G7070_13655"/>
<feature type="repeat" description="TPR" evidence="4">
    <location>
        <begin position="7"/>
        <end position="40"/>
    </location>
</feature>
<evidence type="ECO:0000256" key="3">
    <source>
        <dbReference type="ARBA" id="ARBA00022840"/>
    </source>
</evidence>
<dbReference type="InterPro" id="IPR011990">
    <property type="entry name" value="TPR-like_helical_dom_sf"/>
</dbReference>
<evidence type="ECO:0000256" key="4">
    <source>
        <dbReference type="PROSITE-ProRule" id="PRU00339"/>
    </source>
</evidence>
<dbReference type="InterPro" id="IPR000641">
    <property type="entry name" value="CbxX/CfxQ"/>
</dbReference>
<dbReference type="InterPro" id="IPR050773">
    <property type="entry name" value="CbxX/CfxQ_RuBisCO_ESX"/>
</dbReference>
<evidence type="ECO:0000259" key="6">
    <source>
        <dbReference type="SMART" id="SM00382"/>
    </source>
</evidence>
<keyword evidence="8" id="KW-1185">Reference proteome</keyword>
<keyword evidence="3" id="KW-0067">ATP-binding</keyword>
<dbReference type="InterPro" id="IPR019734">
    <property type="entry name" value="TPR_rpt"/>
</dbReference>
<dbReference type="Pfam" id="PF21545">
    <property type="entry name" value="T7SS_EccA1_N"/>
    <property type="match status" value="1"/>
</dbReference>
<feature type="region of interest" description="Disordered" evidence="5">
    <location>
        <begin position="261"/>
        <end position="293"/>
    </location>
</feature>
<dbReference type="Gene3D" id="1.10.8.60">
    <property type="match status" value="1"/>
</dbReference>
<comment type="similarity">
    <text evidence="1">Belongs to the CbxX/CfxQ family.</text>
</comment>
<evidence type="ECO:0000256" key="2">
    <source>
        <dbReference type="ARBA" id="ARBA00022741"/>
    </source>
</evidence>
<dbReference type="InterPro" id="IPR027417">
    <property type="entry name" value="P-loop_NTPase"/>
</dbReference>
<dbReference type="GO" id="GO:0005524">
    <property type="term" value="F:ATP binding"/>
    <property type="evidence" value="ECO:0007669"/>
    <property type="project" value="UniProtKB-KW"/>
</dbReference>
<reference evidence="7 8" key="1">
    <citation type="submission" date="2020-03" db="EMBL/GenBank/DDBJ databases">
        <title>Propioniciclava sp. nov., isolated from Hydrophilus acuminatus.</title>
        <authorList>
            <person name="Hyun D.-W."/>
            <person name="Bae J.-W."/>
        </authorList>
    </citation>
    <scope>NUCLEOTIDE SEQUENCE [LARGE SCALE GENOMIC DNA]</scope>
    <source>
        <strain evidence="7 8">HDW11</strain>
    </source>
</reference>
<dbReference type="InterPro" id="IPR049078">
    <property type="entry name" value="T7SS_EccA1-like_N"/>
</dbReference>
<dbReference type="PANTHER" id="PTHR43392">
    <property type="entry name" value="AAA-TYPE ATPASE FAMILY PROTEIN / ANKYRIN REPEAT FAMILY PROTEIN"/>
    <property type="match status" value="1"/>
</dbReference>
<organism evidence="7 8">
    <name type="scientific">Propioniciclava coleopterorum</name>
    <dbReference type="NCBI Taxonomy" id="2714937"/>
    <lineage>
        <taxon>Bacteria</taxon>
        <taxon>Bacillati</taxon>
        <taxon>Actinomycetota</taxon>
        <taxon>Actinomycetes</taxon>
        <taxon>Propionibacteriales</taxon>
        <taxon>Propionibacteriaceae</taxon>
        <taxon>Propioniciclava</taxon>
    </lineage>
</organism>
<dbReference type="Gene3D" id="3.40.50.300">
    <property type="entry name" value="P-loop containing nucleotide triphosphate hydrolases"/>
    <property type="match status" value="1"/>
</dbReference>
<accession>A0A6G7Y896</accession>
<dbReference type="FunFam" id="3.40.50.300:FF:000216">
    <property type="entry name" value="Type VII secretion ATPase EccA"/>
    <property type="match status" value="1"/>
</dbReference>
<dbReference type="SMART" id="SM00382">
    <property type="entry name" value="AAA"/>
    <property type="match status" value="1"/>
</dbReference>
<dbReference type="PANTHER" id="PTHR43392:SF2">
    <property type="entry name" value="AAA-TYPE ATPASE FAMILY PROTEIN _ ANKYRIN REPEAT FAMILY PROTEIN"/>
    <property type="match status" value="1"/>
</dbReference>
<dbReference type="AlphaFoldDB" id="A0A6G7Y896"/>
<dbReference type="EMBL" id="CP049865">
    <property type="protein sequence ID" value="QIK73114.1"/>
    <property type="molecule type" value="Genomic_DNA"/>
</dbReference>
<dbReference type="InterPro" id="IPR003593">
    <property type="entry name" value="AAA+_ATPase"/>
</dbReference>
<sequence>MPPLSAPHARFKAGATALAAGDKDAAGQHFAAAVQLDPTMADAWLGLMGSGVRSDEALEQAYRHRTEIAKARAVTDTALSVVGDIGAHVGVRIGSADGVTLTWAARLAGLERFDEAWQVLSTLTDQCNPYQRKVVEARIAYREKDYDRALEAGAEAATSDDVWVANEGHVLAGWAAAVTRQLDLAIAHVKEVESQTFSSSAAGEAYQLHGLCVRAKGDLEGSMTLLRRALELAPQFTATQSALNDPNWQITFAVGKKRITLDTPEPAKPVRDGEAPTPTPTGREDADGDEQPRESVADIMAELDSWIGLDSVKRQVRVLLAQVRANLARAQHGLNAGRVTEHMVFAGPPGTGKTSIARVIARLYHALGVLERPKVVEATRSDLVGQFLGATAIKTTELVEGAVGGVLFIDEAYSLQQQGLQGGDAFGSEAIDTLLKLMEDLRERLVVIVAGYEADMDRFLESNEGFASRFTATLTFPPYSAEELVRIAVSIADSGGAILGDGTVDLLSDHFAKVVSAGEINRLGNGRHARNVIERAQRERDFRLFGGAEDPASLTKEQLQTIESSDLFGALAP</sequence>
<dbReference type="CDD" id="cd00009">
    <property type="entry name" value="AAA"/>
    <property type="match status" value="1"/>
</dbReference>
<evidence type="ECO:0000256" key="1">
    <source>
        <dbReference type="ARBA" id="ARBA00010378"/>
    </source>
</evidence>
<feature type="domain" description="AAA+ ATPase" evidence="6">
    <location>
        <begin position="339"/>
        <end position="460"/>
    </location>
</feature>
<dbReference type="GO" id="GO:0016887">
    <property type="term" value="F:ATP hydrolysis activity"/>
    <property type="evidence" value="ECO:0007669"/>
    <property type="project" value="InterPro"/>
</dbReference>
<dbReference type="Proteomes" id="UP000501058">
    <property type="component" value="Chromosome"/>
</dbReference>
<dbReference type="Gene3D" id="1.25.40.10">
    <property type="entry name" value="Tetratricopeptide repeat domain"/>
    <property type="match status" value="1"/>
</dbReference>
<evidence type="ECO:0000256" key="5">
    <source>
        <dbReference type="SAM" id="MobiDB-lite"/>
    </source>
</evidence>
<evidence type="ECO:0000313" key="7">
    <source>
        <dbReference type="EMBL" id="QIK73114.1"/>
    </source>
</evidence>
<name>A0A6G7Y896_9ACTN</name>
<dbReference type="RefSeq" id="WP_166234185.1">
    <property type="nucleotide sequence ID" value="NZ_CP049865.1"/>
</dbReference>
<dbReference type="Pfam" id="PF17866">
    <property type="entry name" value="AAA_lid_6"/>
    <property type="match status" value="1"/>
</dbReference>
<gene>
    <name evidence="7" type="ORF">G7070_13655</name>
</gene>
<evidence type="ECO:0000313" key="8">
    <source>
        <dbReference type="Proteomes" id="UP000501058"/>
    </source>
</evidence>
<dbReference type="PRINTS" id="PR00819">
    <property type="entry name" value="CBXCFQXSUPER"/>
</dbReference>
<dbReference type="SUPFAM" id="SSF48452">
    <property type="entry name" value="TPR-like"/>
    <property type="match status" value="1"/>
</dbReference>
<dbReference type="SUPFAM" id="SSF52540">
    <property type="entry name" value="P-loop containing nucleoside triphosphate hydrolases"/>
    <property type="match status" value="1"/>
</dbReference>
<dbReference type="Pfam" id="PF00004">
    <property type="entry name" value="AAA"/>
    <property type="match status" value="1"/>
</dbReference>